<keyword evidence="2" id="KW-1185">Reference proteome</keyword>
<name>I6Z6Z9_MYCWM</name>
<dbReference type="STRING" id="1197325.WEN_03060"/>
<proteinExistence type="predicted"/>
<dbReference type="KEGG" id="mwe:WEN_03060"/>
<dbReference type="RefSeq" id="WP_014850102.1">
    <property type="nucleotide sequence ID" value="NC_018149.1"/>
</dbReference>
<dbReference type="Proteomes" id="UP000009005">
    <property type="component" value="Chromosome"/>
</dbReference>
<accession>I6Z6Z9</accession>
<dbReference type="HOGENOM" id="CLU_2024213_0_0_14"/>
<sequence>MKAPAPIENYKEDNTLFEPIAEVKTQQTVVAVIKPPEEVSDSKEVKYSETIQEHRRNLYLLFHRNFGKDWMVSITLFYLPKKQQYCLSYIRSLPEWIKNDETWMKKRSTYYALARKIMDCYF</sequence>
<dbReference type="EMBL" id="CP003703">
    <property type="protein sequence ID" value="AFN65393.1"/>
    <property type="molecule type" value="Genomic_DNA"/>
</dbReference>
<organism evidence="1 2">
    <name type="scientific">Mycoplasma wenyonii (strain Massachusetts)</name>
    <name type="common">Eperythrozoon wenyonii</name>
    <dbReference type="NCBI Taxonomy" id="1197325"/>
    <lineage>
        <taxon>Bacteria</taxon>
        <taxon>Bacillati</taxon>
        <taxon>Mycoplasmatota</taxon>
        <taxon>Mollicutes</taxon>
        <taxon>Mycoplasmataceae</taxon>
        <taxon>Mycoplasma</taxon>
    </lineage>
</organism>
<reference evidence="1 2" key="1">
    <citation type="journal article" date="2012" name="J. Bacteriol.">
        <title>Complete genome sequence of Mycoplasma wenyonii strain Massachusetts.</title>
        <authorList>
            <person name="Dos Santos A.P."/>
            <person name="Guimaraes A.M."/>
            <person name="do Nascimento N.C."/>
            <person name="Sanmiguel P.J."/>
            <person name="Messick J.B."/>
        </authorList>
    </citation>
    <scope>NUCLEOTIDE SEQUENCE [LARGE SCALE GENOMIC DNA]</scope>
    <source>
        <strain evidence="1 2">Massachusetts</strain>
    </source>
</reference>
<gene>
    <name evidence="1" type="ordered locus">WEN_03060</name>
</gene>
<dbReference type="AlphaFoldDB" id="I6Z6Z9"/>
<protein>
    <submittedName>
        <fullName evidence="1">Uncharacterized protein</fullName>
    </submittedName>
</protein>
<dbReference type="PATRIC" id="fig|1197325.3.peg.662"/>
<evidence type="ECO:0000313" key="1">
    <source>
        <dbReference type="EMBL" id="AFN65393.1"/>
    </source>
</evidence>
<evidence type="ECO:0000313" key="2">
    <source>
        <dbReference type="Proteomes" id="UP000009005"/>
    </source>
</evidence>